<gene>
    <name evidence="1" type="ORF">RDI58_024689</name>
</gene>
<accession>A0AAN8Y3W1</accession>
<organism evidence="1 2">
    <name type="scientific">Solanum bulbocastanum</name>
    <name type="common">Wild potato</name>
    <dbReference type="NCBI Taxonomy" id="147425"/>
    <lineage>
        <taxon>Eukaryota</taxon>
        <taxon>Viridiplantae</taxon>
        <taxon>Streptophyta</taxon>
        <taxon>Embryophyta</taxon>
        <taxon>Tracheophyta</taxon>
        <taxon>Spermatophyta</taxon>
        <taxon>Magnoliopsida</taxon>
        <taxon>eudicotyledons</taxon>
        <taxon>Gunneridae</taxon>
        <taxon>Pentapetalae</taxon>
        <taxon>asterids</taxon>
        <taxon>lamiids</taxon>
        <taxon>Solanales</taxon>
        <taxon>Solanaceae</taxon>
        <taxon>Solanoideae</taxon>
        <taxon>Solaneae</taxon>
        <taxon>Solanum</taxon>
    </lineage>
</organism>
<proteinExistence type="predicted"/>
<evidence type="ECO:0000313" key="1">
    <source>
        <dbReference type="EMBL" id="KAK6777971.1"/>
    </source>
</evidence>
<dbReference type="AlphaFoldDB" id="A0AAN8Y3W1"/>
<comment type="caution">
    <text evidence="1">The sequence shown here is derived from an EMBL/GenBank/DDBJ whole genome shotgun (WGS) entry which is preliminary data.</text>
</comment>
<protein>
    <submittedName>
        <fullName evidence="1">Uncharacterized protein</fullName>
    </submittedName>
</protein>
<name>A0AAN8Y3W1_SOLBU</name>
<dbReference type="EMBL" id="JBANQN010000010">
    <property type="protein sequence ID" value="KAK6777971.1"/>
    <property type="molecule type" value="Genomic_DNA"/>
</dbReference>
<reference evidence="1 2" key="1">
    <citation type="submission" date="2024-02" db="EMBL/GenBank/DDBJ databases">
        <title>de novo genome assembly of Solanum bulbocastanum strain 11H21.</title>
        <authorList>
            <person name="Hosaka A.J."/>
        </authorList>
    </citation>
    <scope>NUCLEOTIDE SEQUENCE [LARGE SCALE GENOMIC DNA]</scope>
    <source>
        <tissue evidence="1">Young leaves</tissue>
    </source>
</reference>
<dbReference type="Proteomes" id="UP001371456">
    <property type="component" value="Unassembled WGS sequence"/>
</dbReference>
<evidence type="ECO:0000313" key="2">
    <source>
        <dbReference type="Proteomes" id="UP001371456"/>
    </source>
</evidence>
<keyword evidence="2" id="KW-1185">Reference proteome</keyword>
<sequence length="119" mass="13847">MEGGINITNLSDRDSVDRLLRLDNQNRGNPPNYNVNRIDPIEWTSMILSSHDDLSEQYLPHFNFDFDFDYHEGDNMDGQKKEDAMEYFKGRIHHAVVPKDGINNSMEAEEILYHMSRGS</sequence>